<proteinExistence type="predicted"/>
<dbReference type="OMA" id="FYHMYNK"/>
<dbReference type="VEuPathDB" id="AmoebaDB:EIN_378750"/>
<reference evidence="2 3" key="1">
    <citation type="submission" date="2012-10" db="EMBL/GenBank/DDBJ databases">
        <authorList>
            <person name="Zafar N."/>
            <person name="Inman J."/>
            <person name="Hall N."/>
            <person name="Lorenzi H."/>
            <person name="Caler E."/>
        </authorList>
    </citation>
    <scope>NUCLEOTIDE SEQUENCE [LARGE SCALE GENOMIC DNA]</scope>
    <source>
        <strain evidence="2 3">IP1</strain>
    </source>
</reference>
<feature type="domain" description="TLDc" evidence="1">
    <location>
        <begin position="226"/>
        <end position="387"/>
    </location>
</feature>
<evidence type="ECO:0000313" key="2">
    <source>
        <dbReference type="EMBL" id="ELP83540.1"/>
    </source>
</evidence>
<dbReference type="Proteomes" id="UP000014680">
    <property type="component" value="Unassembled WGS sequence"/>
</dbReference>
<dbReference type="GeneID" id="14882512"/>
<feature type="non-terminal residue" evidence="2">
    <location>
        <position position="1"/>
    </location>
</feature>
<dbReference type="SMART" id="SM00584">
    <property type="entry name" value="TLDc"/>
    <property type="match status" value="1"/>
</dbReference>
<dbReference type="InterPro" id="IPR006571">
    <property type="entry name" value="TLDc_dom"/>
</dbReference>
<dbReference type="PANTHER" id="PTHR23354:SF122">
    <property type="entry name" value="GTPASE-ACTIVATING PROTEIN SKYWALKER"/>
    <property type="match status" value="1"/>
</dbReference>
<name>A0A0A1TUB5_ENTIV</name>
<accession>A0A0A1TUB5</accession>
<dbReference type="AlphaFoldDB" id="A0A0A1TUB5"/>
<evidence type="ECO:0000259" key="1">
    <source>
        <dbReference type="PROSITE" id="PS51886"/>
    </source>
</evidence>
<dbReference type="PROSITE" id="PS51886">
    <property type="entry name" value="TLDC"/>
    <property type="match status" value="1"/>
</dbReference>
<evidence type="ECO:0000313" key="3">
    <source>
        <dbReference type="Proteomes" id="UP000014680"/>
    </source>
</evidence>
<dbReference type="Pfam" id="PF07534">
    <property type="entry name" value="TLD"/>
    <property type="match status" value="1"/>
</dbReference>
<keyword evidence="3" id="KW-1185">Reference proteome</keyword>
<organism evidence="2 3">
    <name type="scientific">Entamoeba invadens IP1</name>
    <dbReference type="NCBI Taxonomy" id="370355"/>
    <lineage>
        <taxon>Eukaryota</taxon>
        <taxon>Amoebozoa</taxon>
        <taxon>Evosea</taxon>
        <taxon>Archamoebae</taxon>
        <taxon>Mastigamoebida</taxon>
        <taxon>Entamoebidae</taxon>
        <taxon>Entamoeba</taxon>
    </lineage>
</organism>
<dbReference type="KEGG" id="eiv:EIN_378750"/>
<dbReference type="PANTHER" id="PTHR23354">
    <property type="entry name" value="NUCLEOLAR PROTEIN 7/ESTROGEN RECEPTOR COACTIVATOR-RELATED"/>
    <property type="match status" value="1"/>
</dbReference>
<sequence length="387" mass="43552">ERYYFTSFGGLYNLNEHPLPQEKGMSVVGFILSIVSIKFPSVTYCPILPNIVGLLLSCCSVDESLAITIKLVERSFLTHTILPLSPRDYIKAGCELITQLRYMFPKKSSFIDEFAPNSFLDHYTNFLTTHVPYGGLLCIFDQFLVSGIRSITRYILAACKVASDIINASKTSNEMLGAINYVLFAYPDPASLMQSGLHFEPTKFQLGAVFQSGESFAPLKMCVDCVVVTYNIFELIWQHIPVHRRTMSPKLLFNSKRDGVSMLHLFRLLKNEQPLVFVIQTKEKIVGMFLSHSIVFGSKPYFGNGEDFVFKIEGNNVMSTFHWTKKNNMFCSIAEQAIMMGGGNEGPAILLKPDFTVSSYASETFGNPCFFENINSEVVVFEVFCLE</sequence>
<gene>
    <name evidence="2" type="ORF">EIN_378750</name>
</gene>
<dbReference type="EMBL" id="KB207268">
    <property type="protein sequence ID" value="ELP83540.1"/>
    <property type="molecule type" value="Genomic_DNA"/>
</dbReference>
<protein>
    <recommendedName>
        <fullName evidence="1">TLDc domain-containing protein</fullName>
    </recommendedName>
</protein>
<dbReference type="RefSeq" id="XP_004182886.1">
    <property type="nucleotide sequence ID" value="XM_004182838.1"/>
</dbReference>
<dbReference type="OrthoDB" id="26679at2759"/>